<keyword evidence="3" id="KW-1185">Reference proteome</keyword>
<name>A0A5B7I346_PORTR</name>
<comment type="caution">
    <text evidence="2">The sequence shown here is derived from an EMBL/GenBank/DDBJ whole genome shotgun (WGS) entry which is preliminary data.</text>
</comment>
<evidence type="ECO:0000313" key="3">
    <source>
        <dbReference type="Proteomes" id="UP000324222"/>
    </source>
</evidence>
<accession>A0A5B7I346</accession>
<feature type="region of interest" description="Disordered" evidence="1">
    <location>
        <begin position="1"/>
        <end position="59"/>
    </location>
</feature>
<evidence type="ECO:0000256" key="1">
    <source>
        <dbReference type="SAM" id="MobiDB-lite"/>
    </source>
</evidence>
<dbReference type="Proteomes" id="UP000324222">
    <property type="component" value="Unassembled WGS sequence"/>
</dbReference>
<protein>
    <submittedName>
        <fullName evidence="2">Uncharacterized protein</fullName>
    </submittedName>
</protein>
<proteinExistence type="predicted"/>
<sequence length="59" mass="6858">MLQRHDEQSDAEIARRRQHNPTLHHSTKRQPPPLPPTATITRDTKIRGSQEDFLGYLDV</sequence>
<evidence type="ECO:0000313" key="2">
    <source>
        <dbReference type="EMBL" id="MPC78172.1"/>
    </source>
</evidence>
<organism evidence="2 3">
    <name type="scientific">Portunus trituberculatus</name>
    <name type="common">Swimming crab</name>
    <name type="synonym">Neptunus trituberculatus</name>
    <dbReference type="NCBI Taxonomy" id="210409"/>
    <lineage>
        <taxon>Eukaryota</taxon>
        <taxon>Metazoa</taxon>
        <taxon>Ecdysozoa</taxon>
        <taxon>Arthropoda</taxon>
        <taxon>Crustacea</taxon>
        <taxon>Multicrustacea</taxon>
        <taxon>Malacostraca</taxon>
        <taxon>Eumalacostraca</taxon>
        <taxon>Eucarida</taxon>
        <taxon>Decapoda</taxon>
        <taxon>Pleocyemata</taxon>
        <taxon>Brachyura</taxon>
        <taxon>Eubrachyura</taxon>
        <taxon>Portunoidea</taxon>
        <taxon>Portunidae</taxon>
        <taxon>Portuninae</taxon>
        <taxon>Portunus</taxon>
    </lineage>
</organism>
<feature type="compositionally biased region" description="Basic and acidic residues" evidence="1">
    <location>
        <begin position="1"/>
        <end position="15"/>
    </location>
</feature>
<dbReference type="AlphaFoldDB" id="A0A5B7I346"/>
<gene>
    <name evidence="2" type="ORF">E2C01_072654</name>
</gene>
<reference evidence="2 3" key="1">
    <citation type="submission" date="2019-05" db="EMBL/GenBank/DDBJ databases">
        <title>Another draft genome of Portunus trituberculatus and its Hox gene families provides insights of decapod evolution.</title>
        <authorList>
            <person name="Jeong J.-H."/>
            <person name="Song I."/>
            <person name="Kim S."/>
            <person name="Choi T."/>
            <person name="Kim D."/>
            <person name="Ryu S."/>
            <person name="Kim W."/>
        </authorList>
    </citation>
    <scope>NUCLEOTIDE SEQUENCE [LARGE SCALE GENOMIC DNA]</scope>
    <source>
        <tissue evidence="2">Muscle</tissue>
    </source>
</reference>
<dbReference type="EMBL" id="VSRR010047774">
    <property type="protein sequence ID" value="MPC78172.1"/>
    <property type="molecule type" value="Genomic_DNA"/>
</dbReference>